<evidence type="ECO:0000313" key="6">
    <source>
        <dbReference type="Proteomes" id="UP000051497"/>
    </source>
</evidence>
<reference evidence="4" key="1">
    <citation type="submission" date="2015-09" db="EMBL/GenBank/DDBJ databases">
        <title>Draft Genome Sequences of Two Novel Amoeba-resistant Intranuclear Bacteria, Candidatus Berkiella cookevillensis and Candidatus Berkiella aquae.</title>
        <authorList>
            <person name="Mehari Y.T."/>
            <person name="Arivett B.A."/>
            <person name="Farone A.L."/>
            <person name="Gunderson J.H."/>
            <person name="Farone M.B."/>
        </authorList>
    </citation>
    <scope>NUCLEOTIDE SEQUENCE [LARGE SCALE GENOMIC DNA]</scope>
    <source>
        <strain evidence="4">HT99</strain>
    </source>
</reference>
<dbReference type="FunFam" id="2.40.30.170:FF:000010">
    <property type="entry name" value="Efflux RND transporter periplasmic adaptor subunit"/>
    <property type="match status" value="1"/>
</dbReference>
<proteinExistence type="inferred from homology"/>
<dbReference type="EMBL" id="LKAJ01000008">
    <property type="protein sequence ID" value="KRG20830.1"/>
    <property type="molecule type" value="Genomic_DNA"/>
</dbReference>
<dbReference type="GO" id="GO:0015562">
    <property type="term" value="F:efflux transmembrane transporter activity"/>
    <property type="evidence" value="ECO:0007669"/>
    <property type="project" value="TreeGrafter"/>
</dbReference>
<dbReference type="AlphaFoldDB" id="A0A0Q9YVC6"/>
<dbReference type="PANTHER" id="PTHR30469">
    <property type="entry name" value="MULTIDRUG RESISTANCE PROTEIN MDTA"/>
    <property type="match status" value="1"/>
</dbReference>
<dbReference type="Pfam" id="PF25954">
    <property type="entry name" value="Beta-barrel_RND_2"/>
    <property type="match status" value="1"/>
</dbReference>
<evidence type="ECO:0000259" key="3">
    <source>
        <dbReference type="Pfam" id="PF25954"/>
    </source>
</evidence>
<dbReference type="STRING" id="295108.HT99x_02047"/>
<dbReference type="InterPro" id="IPR058792">
    <property type="entry name" value="Beta-barrel_RND_2"/>
</dbReference>
<evidence type="ECO:0000313" key="5">
    <source>
        <dbReference type="EMBL" id="MCS5711307.1"/>
    </source>
</evidence>
<gene>
    <name evidence="4" type="primary">mexA</name>
    <name evidence="5" type="ORF">HT99x_007660</name>
    <name evidence="4" type="ORF">HT99x_02047</name>
</gene>
<evidence type="ECO:0000256" key="1">
    <source>
        <dbReference type="ARBA" id="ARBA00009477"/>
    </source>
</evidence>
<organism evidence="4">
    <name type="scientific">Candidatus Berkiella aquae</name>
    <dbReference type="NCBI Taxonomy" id="295108"/>
    <lineage>
        <taxon>Bacteria</taxon>
        <taxon>Pseudomonadati</taxon>
        <taxon>Pseudomonadota</taxon>
        <taxon>Gammaproteobacteria</taxon>
        <taxon>Candidatus Berkiellales</taxon>
        <taxon>Candidatus Berkiellaceae</taxon>
        <taxon>Candidatus Berkiella</taxon>
    </lineage>
</organism>
<reference evidence="5" key="3">
    <citation type="submission" date="2021-06" db="EMBL/GenBank/DDBJ databases">
        <title>Genomic Description and Analysis of Intracellular Bacteria, Candidatus Berkiella cookevillensis and Candidatus Berkiella aquae.</title>
        <authorList>
            <person name="Kidane D.T."/>
            <person name="Mehari Y.T."/>
            <person name="Rice F.C."/>
            <person name="Arivett B.A."/>
            <person name="Farone A.L."/>
            <person name="Berk S.G."/>
            <person name="Farone M.B."/>
        </authorList>
    </citation>
    <scope>NUCLEOTIDE SEQUENCE</scope>
    <source>
        <strain evidence="5">HT99</strain>
    </source>
</reference>
<dbReference type="OrthoDB" id="9806939at2"/>
<feature type="domain" description="Multidrug resistance protein MdtA-like barrel-sandwich hybrid" evidence="2">
    <location>
        <begin position="69"/>
        <end position="190"/>
    </location>
</feature>
<sequence>MRKRMLIMLIGLGILFGGIFGYHSFKGYMTRKYMSSMGAPPVAVATMTAKNETWQSRTQATGSVRAIRGVDVTTEIAGMITSIEFKPGTQVKKGDLLVRLNDDTEIAQLEALQASEQLAQINYDRDYAQLAFQAVSQSTVDADIANLKNLKAQVEQQKTIIEKKHIRAPFSGRLGICYVNPGQYLNPGDKIVTLQTLDPIYVDFYLPQQTLVAVTKGQSIQATSDTYPGKTFTGKVTTINPLIDVTTRNVQMEATVANPKNELIPGMFANVEITTGKPTPYLTLPKTAIAFNPYGEIAYTIQEQTDKSGKKVQTAHQTFVTVGQSRGDQIAVLSGLKEGDTVVVSGQHKLKNGSVVIINNSTMPKNNPNPKTTDE</sequence>
<dbReference type="GO" id="GO:1990281">
    <property type="term" value="C:efflux pump complex"/>
    <property type="evidence" value="ECO:0007669"/>
    <property type="project" value="TreeGrafter"/>
</dbReference>
<dbReference type="PANTHER" id="PTHR30469:SF11">
    <property type="entry name" value="BLL4320 PROTEIN"/>
    <property type="match status" value="1"/>
</dbReference>
<dbReference type="InterPro" id="IPR058625">
    <property type="entry name" value="MdtA-like_BSH"/>
</dbReference>
<keyword evidence="6" id="KW-1185">Reference proteome</keyword>
<dbReference type="Proteomes" id="UP000051497">
    <property type="component" value="Unassembled WGS sequence"/>
</dbReference>
<comment type="caution">
    <text evidence="4">The sequence shown here is derived from an EMBL/GenBank/DDBJ whole genome shotgun (WGS) entry which is preliminary data.</text>
</comment>
<dbReference type="Gene3D" id="2.40.50.100">
    <property type="match status" value="1"/>
</dbReference>
<dbReference type="Pfam" id="PF25917">
    <property type="entry name" value="BSH_RND"/>
    <property type="match status" value="1"/>
</dbReference>
<dbReference type="InterPro" id="IPR006143">
    <property type="entry name" value="RND_pump_MFP"/>
</dbReference>
<evidence type="ECO:0000313" key="4">
    <source>
        <dbReference type="EMBL" id="KRG20830.1"/>
    </source>
</evidence>
<dbReference type="Gene3D" id="2.40.420.20">
    <property type="match status" value="1"/>
</dbReference>
<dbReference type="EMBL" id="LKAJ02000001">
    <property type="protein sequence ID" value="MCS5711307.1"/>
    <property type="molecule type" value="Genomic_DNA"/>
</dbReference>
<evidence type="ECO:0000259" key="2">
    <source>
        <dbReference type="Pfam" id="PF25917"/>
    </source>
</evidence>
<comment type="similarity">
    <text evidence="1">Belongs to the membrane fusion protein (MFP) (TC 8.A.1) family.</text>
</comment>
<dbReference type="SUPFAM" id="SSF111369">
    <property type="entry name" value="HlyD-like secretion proteins"/>
    <property type="match status" value="1"/>
</dbReference>
<accession>A0A0Q9YVC6</accession>
<name>A0A0Q9YVC6_9GAMM</name>
<feature type="domain" description="CusB-like beta-barrel" evidence="3">
    <location>
        <begin position="200"/>
        <end position="275"/>
    </location>
</feature>
<dbReference type="NCBIfam" id="TIGR01730">
    <property type="entry name" value="RND_mfp"/>
    <property type="match status" value="1"/>
</dbReference>
<dbReference type="RefSeq" id="WP_075066674.1">
    <property type="nucleotide sequence ID" value="NZ_LKAJ02000001.1"/>
</dbReference>
<dbReference type="Gene3D" id="1.10.287.470">
    <property type="entry name" value="Helix hairpin bin"/>
    <property type="match status" value="1"/>
</dbReference>
<dbReference type="Gene3D" id="2.40.30.170">
    <property type="match status" value="1"/>
</dbReference>
<reference evidence="5" key="2">
    <citation type="journal article" date="2016" name="Genome Announc.">
        <title>Draft Genome Sequences of Two Novel Amoeba-Resistant Intranuclear Bacteria, 'Candidatus Berkiella cookevillensis' and 'Candidatus Berkiella aquae'.</title>
        <authorList>
            <person name="Mehari Y.T."/>
            <person name="Arivett B.A."/>
            <person name="Farone A.L."/>
            <person name="Gunderson J.H."/>
            <person name="Farone M.B."/>
        </authorList>
    </citation>
    <scope>NUCLEOTIDE SEQUENCE</scope>
    <source>
        <strain evidence="5">HT99</strain>
    </source>
</reference>
<protein>
    <submittedName>
        <fullName evidence="5">Efflux RND transporter periplasmic adaptor subunit</fullName>
    </submittedName>
    <submittedName>
        <fullName evidence="4">Multidrug resistance protein MexA</fullName>
    </submittedName>
</protein>